<dbReference type="InterPro" id="IPR014756">
    <property type="entry name" value="Ig_E-set"/>
</dbReference>
<dbReference type="GO" id="GO:0016020">
    <property type="term" value="C:membrane"/>
    <property type="evidence" value="ECO:0007669"/>
    <property type="project" value="TreeGrafter"/>
</dbReference>
<organism evidence="4 5">
    <name type="scientific">Hyphopichia burtonii NRRL Y-1933</name>
    <dbReference type="NCBI Taxonomy" id="984485"/>
    <lineage>
        <taxon>Eukaryota</taxon>
        <taxon>Fungi</taxon>
        <taxon>Dikarya</taxon>
        <taxon>Ascomycota</taxon>
        <taxon>Saccharomycotina</taxon>
        <taxon>Pichiomycetes</taxon>
        <taxon>Debaryomycetaceae</taxon>
        <taxon>Hyphopichia</taxon>
    </lineage>
</organism>
<dbReference type="GO" id="GO:0005829">
    <property type="term" value="C:cytosol"/>
    <property type="evidence" value="ECO:0007669"/>
    <property type="project" value="TreeGrafter"/>
</dbReference>
<name>A0A1E4RNQ7_9ASCO</name>
<comment type="subcellular location">
    <subcellularLocation>
        <location evidence="1">Cytoplasm</location>
    </subcellularLocation>
</comment>
<dbReference type="RefSeq" id="XP_020077981.1">
    <property type="nucleotide sequence ID" value="XM_020218365.1"/>
</dbReference>
<evidence type="ECO:0000256" key="3">
    <source>
        <dbReference type="ARBA" id="ARBA00022490"/>
    </source>
</evidence>
<dbReference type="Pfam" id="PF02115">
    <property type="entry name" value="Rho_GDI"/>
    <property type="match status" value="1"/>
</dbReference>
<keyword evidence="3" id="KW-0963">Cytoplasm</keyword>
<protein>
    <submittedName>
        <fullName evidence="4">E set domain-containing protein</fullName>
    </submittedName>
</protein>
<dbReference type="Proteomes" id="UP000095085">
    <property type="component" value="Unassembled WGS sequence"/>
</dbReference>
<reference evidence="5" key="1">
    <citation type="submission" date="2016-05" db="EMBL/GenBank/DDBJ databases">
        <title>Comparative genomics of biotechnologically important yeasts.</title>
        <authorList>
            <consortium name="DOE Joint Genome Institute"/>
            <person name="Riley R."/>
            <person name="Haridas S."/>
            <person name="Wolfe K.H."/>
            <person name="Lopes M.R."/>
            <person name="Hittinger C.T."/>
            <person name="Goker M."/>
            <person name="Salamov A."/>
            <person name="Wisecaver J."/>
            <person name="Long T.M."/>
            <person name="Aerts A.L."/>
            <person name="Barry K."/>
            <person name="Choi C."/>
            <person name="Clum A."/>
            <person name="Coughlan A.Y."/>
            <person name="Deshpande S."/>
            <person name="Douglass A.P."/>
            <person name="Hanson S.J."/>
            <person name="Klenk H.-P."/>
            <person name="Labutti K."/>
            <person name="Lapidus A."/>
            <person name="Lindquist E."/>
            <person name="Lipzen A."/>
            <person name="Meier-Kolthoff J.P."/>
            <person name="Ohm R.A."/>
            <person name="Otillar R.P."/>
            <person name="Pangilinan J."/>
            <person name="Peng Y."/>
            <person name="Rokas A."/>
            <person name="Rosa C.A."/>
            <person name="Scheuner C."/>
            <person name="Sibirny A.A."/>
            <person name="Slot J.C."/>
            <person name="Stielow J.B."/>
            <person name="Sun H."/>
            <person name="Kurtzman C.P."/>
            <person name="Blackwell M."/>
            <person name="Grigoriev I.V."/>
            <person name="Jeffries T.W."/>
        </authorList>
    </citation>
    <scope>NUCLEOTIDE SEQUENCE [LARGE SCALE GENOMIC DNA]</scope>
    <source>
        <strain evidence="5">NRRL Y-1933</strain>
    </source>
</reference>
<evidence type="ECO:0000256" key="1">
    <source>
        <dbReference type="ARBA" id="ARBA00004496"/>
    </source>
</evidence>
<dbReference type="Gene3D" id="2.70.50.30">
    <property type="entry name" value="Coagulation Factor XIII, subunit A, domain 1"/>
    <property type="match status" value="1"/>
</dbReference>
<accession>A0A1E4RNQ7</accession>
<dbReference type="PANTHER" id="PTHR10980:SF3">
    <property type="entry name" value="LD16419P"/>
    <property type="match status" value="1"/>
</dbReference>
<evidence type="ECO:0000256" key="2">
    <source>
        <dbReference type="ARBA" id="ARBA00009758"/>
    </source>
</evidence>
<dbReference type="GeneID" id="30992915"/>
<evidence type="ECO:0000313" key="5">
    <source>
        <dbReference type="Proteomes" id="UP000095085"/>
    </source>
</evidence>
<dbReference type="InterPro" id="IPR024792">
    <property type="entry name" value="RhoGDI_dom_sf"/>
</dbReference>
<sequence>MPQGSHPDLTIVKFVCSVEGQEDKEIQVEGVDEVKVKIPENSKYTMTIFFKVNNNELKDLKYVQVMKKHGLTVKQRDMFIGESYAPSEEIYSKTFEQDVTPGGFLVRGVYPATSTYSANGETLFTSDWSLEITKK</sequence>
<dbReference type="SUPFAM" id="SSF81296">
    <property type="entry name" value="E set domains"/>
    <property type="match status" value="1"/>
</dbReference>
<comment type="similarity">
    <text evidence="2">Belongs to the Rho GDI family.</text>
</comment>
<dbReference type="GO" id="GO:0007266">
    <property type="term" value="P:Rho protein signal transduction"/>
    <property type="evidence" value="ECO:0007669"/>
    <property type="project" value="InterPro"/>
</dbReference>
<dbReference type="AlphaFoldDB" id="A0A1E4RNQ7"/>
<proteinExistence type="inferred from homology"/>
<dbReference type="PANTHER" id="PTHR10980">
    <property type="entry name" value="RHO GDP-DISSOCIATION INHIBITOR"/>
    <property type="match status" value="1"/>
</dbReference>
<dbReference type="OrthoDB" id="1683373at2759"/>
<gene>
    <name evidence="4" type="ORF">HYPBUDRAFT_104686</name>
</gene>
<dbReference type="STRING" id="984485.A0A1E4RNQ7"/>
<keyword evidence="5" id="KW-1185">Reference proteome</keyword>
<dbReference type="GO" id="GO:0005094">
    <property type="term" value="F:Rho GDP-dissociation inhibitor activity"/>
    <property type="evidence" value="ECO:0007669"/>
    <property type="project" value="InterPro"/>
</dbReference>
<evidence type="ECO:0000313" key="4">
    <source>
        <dbReference type="EMBL" id="ODV68914.1"/>
    </source>
</evidence>
<dbReference type="InterPro" id="IPR000406">
    <property type="entry name" value="Rho_GDI"/>
</dbReference>
<dbReference type="EMBL" id="KV454539">
    <property type="protein sequence ID" value="ODV68914.1"/>
    <property type="molecule type" value="Genomic_DNA"/>
</dbReference>